<accession>A0AAD8FLA7</accession>
<feature type="compositionally biased region" description="Polar residues" evidence="1">
    <location>
        <begin position="15"/>
        <end position="26"/>
    </location>
</feature>
<dbReference type="EMBL" id="JASAOG010000005">
    <property type="protein sequence ID" value="KAK0068510.1"/>
    <property type="molecule type" value="Genomic_DNA"/>
</dbReference>
<feature type="compositionally biased region" description="Polar residues" evidence="1">
    <location>
        <begin position="82"/>
        <end position="91"/>
    </location>
</feature>
<feature type="region of interest" description="Disordered" evidence="1">
    <location>
        <begin position="1"/>
        <end position="91"/>
    </location>
</feature>
<reference evidence="2" key="1">
    <citation type="journal article" date="2023" name="PLoS Negl. Trop. Dis.">
        <title>A genome sequence for Biomphalaria pfeifferi, the major vector snail for the human-infecting parasite Schistosoma mansoni.</title>
        <authorList>
            <person name="Bu L."/>
            <person name="Lu L."/>
            <person name="Laidemitt M.R."/>
            <person name="Zhang S.M."/>
            <person name="Mutuku M."/>
            <person name="Mkoji G."/>
            <person name="Steinauer M."/>
            <person name="Loker E.S."/>
        </authorList>
    </citation>
    <scope>NUCLEOTIDE SEQUENCE</scope>
    <source>
        <strain evidence="2">KasaAsao</strain>
    </source>
</reference>
<dbReference type="AlphaFoldDB" id="A0AAD8FLA7"/>
<evidence type="ECO:0000313" key="3">
    <source>
        <dbReference type="Proteomes" id="UP001233172"/>
    </source>
</evidence>
<keyword evidence="3" id="KW-1185">Reference proteome</keyword>
<organism evidence="2 3">
    <name type="scientific">Biomphalaria pfeifferi</name>
    <name type="common">Bloodfluke planorb</name>
    <name type="synonym">Freshwater snail</name>
    <dbReference type="NCBI Taxonomy" id="112525"/>
    <lineage>
        <taxon>Eukaryota</taxon>
        <taxon>Metazoa</taxon>
        <taxon>Spiralia</taxon>
        <taxon>Lophotrochozoa</taxon>
        <taxon>Mollusca</taxon>
        <taxon>Gastropoda</taxon>
        <taxon>Heterobranchia</taxon>
        <taxon>Euthyneura</taxon>
        <taxon>Panpulmonata</taxon>
        <taxon>Hygrophila</taxon>
        <taxon>Lymnaeoidea</taxon>
        <taxon>Planorbidae</taxon>
        <taxon>Biomphalaria</taxon>
    </lineage>
</organism>
<evidence type="ECO:0000256" key="1">
    <source>
        <dbReference type="SAM" id="MobiDB-lite"/>
    </source>
</evidence>
<sequence>MLPPRSERHHRPRTTKTLLRKNTSTAHPHARRLPRRGMSSALSLDPHRQSTAHCHTGNPRPTAAQYLAQNARPADLHHSHFRPSQPQTHSM</sequence>
<reference evidence="2" key="2">
    <citation type="submission" date="2023-04" db="EMBL/GenBank/DDBJ databases">
        <authorList>
            <person name="Bu L."/>
            <person name="Lu L."/>
            <person name="Laidemitt M.R."/>
            <person name="Zhang S.M."/>
            <person name="Mutuku M."/>
            <person name="Mkoji G."/>
            <person name="Steinauer M."/>
            <person name="Loker E.S."/>
        </authorList>
    </citation>
    <scope>NUCLEOTIDE SEQUENCE</scope>
    <source>
        <strain evidence="2">KasaAsao</strain>
        <tissue evidence="2">Whole Snail</tissue>
    </source>
</reference>
<proteinExistence type="predicted"/>
<gene>
    <name evidence="2" type="ORF">Bpfe_002445</name>
</gene>
<evidence type="ECO:0000313" key="2">
    <source>
        <dbReference type="EMBL" id="KAK0068510.1"/>
    </source>
</evidence>
<protein>
    <submittedName>
        <fullName evidence="2">Uncharacterized protein</fullName>
    </submittedName>
</protein>
<dbReference type="Proteomes" id="UP001233172">
    <property type="component" value="Unassembled WGS sequence"/>
</dbReference>
<name>A0AAD8FLA7_BIOPF</name>
<comment type="caution">
    <text evidence="2">The sequence shown here is derived from an EMBL/GenBank/DDBJ whole genome shotgun (WGS) entry which is preliminary data.</text>
</comment>